<keyword evidence="1" id="KW-0067">ATP-binding</keyword>
<reference evidence="1 2" key="1">
    <citation type="submission" date="2020-04" db="EMBL/GenBank/DDBJ databases">
        <title>Antimicrobial susceptibility and clonality of vaginal-derived multi-drug resistant Mobiluncus isolates in China.</title>
        <authorList>
            <person name="Zhang X."/>
        </authorList>
    </citation>
    <scope>NUCLEOTIDE SEQUENCE [LARGE SCALE GENOMIC DNA]</scope>
    <source>
        <strain evidence="1 2">12</strain>
    </source>
</reference>
<evidence type="ECO:0000313" key="2">
    <source>
        <dbReference type="Proteomes" id="UP000575397"/>
    </source>
</evidence>
<keyword evidence="1" id="KW-0547">Nucleotide-binding</keyword>
<dbReference type="PANTHER" id="PTHR33295:SF20">
    <property type="entry name" value="ATPASE"/>
    <property type="match status" value="1"/>
</dbReference>
<proteinExistence type="predicted"/>
<accession>A0A7Y0UTH6</accession>
<dbReference type="EMBL" id="JABCUS010000010">
    <property type="protein sequence ID" value="NMX03427.1"/>
    <property type="molecule type" value="Genomic_DNA"/>
</dbReference>
<dbReference type="PANTHER" id="PTHR33295">
    <property type="entry name" value="ATPASE"/>
    <property type="match status" value="1"/>
</dbReference>
<evidence type="ECO:0000313" key="1">
    <source>
        <dbReference type="EMBL" id="NMX03427.1"/>
    </source>
</evidence>
<organism evidence="1 2">
    <name type="scientific">Mobiluncus mulieris</name>
    <dbReference type="NCBI Taxonomy" id="2052"/>
    <lineage>
        <taxon>Bacteria</taxon>
        <taxon>Bacillati</taxon>
        <taxon>Actinomycetota</taxon>
        <taxon>Actinomycetes</taxon>
        <taxon>Actinomycetales</taxon>
        <taxon>Actinomycetaceae</taxon>
        <taxon>Mobiluncus</taxon>
    </lineage>
</organism>
<dbReference type="Proteomes" id="UP000575397">
    <property type="component" value="Unassembled WGS sequence"/>
</dbReference>
<name>A0A7Y0UTH6_9ACTO</name>
<protein>
    <submittedName>
        <fullName evidence="1">ATP-binding protein</fullName>
    </submittedName>
</protein>
<sequence length="116" mass="12952">MLLRDVLLGHRASNTGHDLENMVFLELLRREYQVSSAETPKGEIDFYAQRGEETRYIQVALTALEPDTLTRELRSFQALPTGSNCALITMDRLLLDTGAIPQLNAAEFLAGAELPF</sequence>
<comment type="caution">
    <text evidence="1">The sequence shown here is derived from an EMBL/GenBank/DDBJ whole genome shotgun (WGS) entry which is preliminary data.</text>
</comment>
<gene>
    <name evidence="1" type="ORF">HHJ77_05695</name>
</gene>
<dbReference type="GO" id="GO:0005524">
    <property type="term" value="F:ATP binding"/>
    <property type="evidence" value="ECO:0007669"/>
    <property type="project" value="UniProtKB-KW"/>
</dbReference>
<dbReference type="AlphaFoldDB" id="A0A7Y0UTH6"/>
<dbReference type="RefSeq" id="WP_169762616.1">
    <property type="nucleotide sequence ID" value="NZ_JABCUS010000010.1"/>
</dbReference>